<dbReference type="EMBL" id="CP007139">
    <property type="protein sequence ID" value="AIE87005.1"/>
    <property type="molecule type" value="Genomic_DNA"/>
</dbReference>
<sequence length="108" mass="11699">MTPAVLTIDGQSFEELPANEQAAFNIQRCFDVAEKAWRDGHWMECRQSDVDEINARLAGSARVMPLTASDGRLMLCADLLTDCGPGGTYEPAADLLQGLTIVVWSPSA</sequence>
<accession>A0A068NW57</accession>
<evidence type="ECO:0000313" key="2">
    <source>
        <dbReference type="Proteomes" id="UP000027982"/>
    </source>
</evidence>
<protein>
    <submittedName>
        <fullName evidence="1">Uncharacterized protein</fullName>
    </submittedName>
</protein>
<organism evidence="1 2">
    <name type="scientific">Fimbriimonas ginsengisoli Gsoil 348</name>
    <dbReference type="NCBI Taxonomy" id="661478"/>
    <lineage>
        <taxon>Bacteria</taxon>
        <taxon>Bacillati</taxon>
        <taxon>Armatimonadota</taxon>
        <taxon>Fimbriimonadia</taxon>
        <taxon>Fimbriimonadales</taxon>
        <taxon>Fimbriimonadaceae</taxon>
        <taxon>Fimbriimonas</taxon>
    </lineage>
</organism>
<keyword evidence="2" id="KW-1185">Reference proteome</keyword>
<reference evidence="1 2" key="1">
    <citation type="journal article" date="2014" name="PLoS ONE">
        <title>The first complete genome sequence of the class fimbriimonadia in the phylum armatimonadetes.</title>
        <authorList>
            <person name="Hu Z.Y."/>
            <person name="Wang Y.Z."/>
            <person name="Im W.T."/>
            <person name="Wang S.Y."/>
            <person name="Zhao G.P."/>
            <person name="Zheng H.J."/>
            <person name="Quan Z.X."/>
        </authorList>
    </citation>
    <scope>NUCLEOTIDE SEQUENCE [LARGE SCALE GENOMIC DNA]</scope>
    <source>
        <strain evidence="1">Gsoil 348</strain>
    </source>
</reference>
<dbReference type="RefSeq" id="WP_025229071.1">
    <property type="nucleotide sequence ID" value="NZ_CP007139.1"/>
</dbReference>
<dbReference type="AlphaFoldDB" id="A0A068NW57"/>
<evidence type="ECO:0000313" key="1">
    <source>
        <dbReference type="EMBL" id="AIE87005.1"/>
    </source>
</evidence>
<dbReference type="HOGENOM" id="CLU_2193099_0_0_0"/>
<dbReference type="Proteomes" id="UP000027982">
    <property type="component" value="Chromosome"/>
</dbReference>
<proteinExistence type="predicted"/>
<dbReference type="KEGG" id="fgi:OP10G_3637"/>
<dbReference type="STRING" id="661478.OP10G_3637"/>
<name>A0A068NW57_FIMGI</name>
<gene>
    <name evidence="1" type="ORF">OP10G_3637</name>
</gene>